<evidence type="ECO:0000313" key="3">
    <source>
        <dbReference type="EMBL" id="SEO50840.1"/>
    </source>
</evidence>
<organism evidence="3 4">
    <name type="scientific">Paenibacillus sophorae</name>
    <dbReference type="NCBI Taxonomy" id="1333845"/>
    <lineage>
        <taxon>Bacteria</taxon>
        <taxon>Bacillati</taxon>
        <taxon>Bacillota</taxon>
        <taxon>Bacilli</taxon>
        <taxon>Bacillales</taxon>
        <taxon>Paenibacillaceae</taxon>
        <taxon>Paenibacillus</taxon>
    </lineage>
</organism>
<evidence type="ECO:0000313" key="4">
    <source>
        <dbReference type="Proteomes" id="UP000198809"/>
    </source>
</evidence>
<dbReference type="STRING" id="1333845.SAMN04487895_108129"/>
<dbReference type="EMBL" id="FODH01000008">
    <property type="protein sequence ID" value="SEO50840.1"/>
    <property type="molecule type" value="Genomic_DNA"/>
</dbReference>
<name>A0A1H8Q9E1_9BACL</name>
<evidence type="ECO:0000313" key="2">
    <source>
        <dbReference type="EMBL" id="QWU15215.1"/>
    </source>
</evidence>
<dbReference type="AlphaFoldDB" id="A0A1H8Q9E1"/>
<dbReference type="Proteomes" id="UP000683429">
    <property type="component" value="Chromosome"/>
</dbReference>
<dbReference type="RefSeq" id="WP_175491873.1">
    <property type="nucleotide sequence ID" value="NZ_CP076607.1"/>
</dbReference>
<dbReference type="Proteomes" id="UP000198809">
    <property type="component" value="Unassembled WGS sequence"/>
</dbReference>
<keyword evidence="1" id="KW-0732">Signal</keyword>
<keyword evidence="5" id="KW-1185">Reference proteome</keyword>
<proteinExistence type="predicted"/>
<sequence>MKKIIITLVTLFLLTLGTTAFADGAKSSPKLGGGGSIVQPLDHGVGV</sequence>
<protein>
    <submittedName>
        <fullName evidence="3">Uncharacterized protein</fullName>
    </submittedName>
</protein>
<feature type="signal peptide" evidence="1">
    <location>
        <begin position="1"/>
        <end position="22"/>
    </location>
</feature>
<dbReference type="EMBL" id="CP076607">
    <property type="protein sequence ID" value="QWU15215.1"/>
    <property type="molecule type" value="Genomic_DNA"/>
</dbReference>
<reference evidence="3 4" key="1">
    <citation type="submission" date="2016-10" db="EMBL/GenBank/DDBJ databases">
        <authorList>
            <person name="de Groot N.N."/>
        </authorList>
    </citation>
    <scope>NUCLEOTIDE SEQUENCE [LARGE SCALE GENOMIC DNA]</scope>
    <source>
        <strain evidence="3 4">CGMCC 1.10238</strain>
    </source>
</reference>
<evidence type="ECO:0000256" key="1">
    <source>
        <dbReference type="SAM" id="SignalP"/>
    </source>
</evidence>
<accession>A0A1H8Q9E1</accession>
<feature type="chain" id="PRO_5011457575" evidence="1">
    <location>
        <begin position="23"/>
        <end position="47"/>
    </location>
</feature>
<reference evidence="2 5" key="2">
    <citation type="submission" date="2021-06" db="EMBL/GenBank/DDBJ databases">
        <title>Whole genome sequence of Paenibacillus sophorae DSM23020 for comparative genomics.</title>
        <authorList>
            <person name="Kim M.-J."/>
            <person name="Lee G."/>
            <person name="Shin J.-H."/>
        </authorList>
    </citation>
    <scope>NUCLEOTIDE SEQUENCE [LARGE SCALE GENOMIC DNA]</scope>
    <source>
        <strain evidence="2 5">DSM 23020</strain>
    </source>
</reference>
<evidence type="ECO:0000313" key="5">
    <source>
        <dbReference type="Proteomes" id="UP000683429"/>
    </source>
</evidence>
<gene>
    <name evidence="2" type="ORF">KP014_25565</name>
    <name evidence="3" type="ORF">SAMN04487895_108129</name>
</gene>